<name>A0A9X2D088_9GAMM</name>
<proteinExistence type="predicted"/>
<organism evidence="1 2">
    <name type="scientific">Legionella maioricensis</name>
    <dbReference type="NCBI Taxonomy" id="2896528"/>
    <lineage>
        <taxon>Bacteria</taxon>
        <taxon>Pseudomonadati</taxon>
        <taxon>Pseudomonadota</taxon>
        <taxon>Gammaproteobacteria</taxon>
        <taxon>Legionellales</taxon>
        <taxon>Legionellaceae</taxon>
        <taxon>Legionella</taxon>
    </lineage>
</organism>
<reference evidence="1" key="1">
    <citation type="submission" date="2021-11" db="EMBL/GenBank/DDBJ databases">
        <title>Legionella maioricencis sp. nov., a new species isolated from hot water samples in Mallorca.</title>
        <authorList>
            <person name="Crespi S."/>
            <person name="Drasar V."/>
            <person name="Salva-Serra F."/>
            <person name="Jaen-Luchoro D."/>
            <person name="Pineiro-Iglesias B."/>
            <person name="Aliaga F."/>
            <person name="Fernandez-Juarez V."/>
            <person name="Coll G."/>
            <person name="Moore E.R.B."/>
            <person name="Bennasar-Figueras A."/>
        </authorList>
    </citation>
    <scope>NUCLEOTIDE SEQUENCE</scope>
    <source>
        <strain evidence="1">HCPI-6</strain>
    </source>
</reference>
<dbReference type="RefSeq" id="WP_250420904.1">
    <property type="nucleotide sequence ID" value="NZ_JAJKBJ010000006.1"/>
</dbReference>
<evidence type="ECO:0000313" key="1">
    <source>
        <dbReference type="EMBL" id="MCL9683853.1"/>
    </source>
</evidence>
<gene>
    <name evidence="1" type="ORF">LOX96_07095</name>
</gene>
<evidence type="ECO:0000313" key="2">
    <source>
        <dbReference type="Proteomes" id="UP001139721"/>
    </source>
</evidence>
<dbReference type="AlphaFoldDB" id="A0A9X2D088"/>
<accession>A0A9X2D088</accession>
<sequence>MKELDITLQSYTADYKKVDFMYEQFLRLKEKVDEVLLFGPCNSDAAEEAKKVYYSRRDKQGQRPFFSPQYRKDKLDALPAVIASSLSLSTAPQTMGKPAEVYEHFFKLAYLYGTGTCEFYAIVGAYFLATEFDVELSIETIYSEQSHTYIRLHTSSEFAMDFWSPMLCLYTDTISWNEFFGSRYMRDAGSEIKQHIRLNKEELLAMGKRVFSEENTELRLHLIEEVLLLVRQESGTEASDKESDLKSSECSGNAIQ</sequence>
<dbReference type="EMBL" id="JAJKBJ010000006">
    <property type="protein sequence ID" value="MCL9683853.1"/>
    <property type="molecule type" value="Genomic_DNA"/>
</dbReference>
<keyword evidence="2" id="KW-1185">Reference proteome</keyword>
<protein>
    <submittedName>
        <fullName evidence="1">Uncharacterized protein</fullName>
    </submittedName>
</protein>
<dbReference type="Proteomes" id="UP001139721">
    <property type="component" value="Unassembled WGS sequence"/>
</dbReference>
<comment type="caution">
    <text evidence="1">The sequence shown here is derived from an EMBL/GenBank/DDBJ whole genome shotgun (WGS) entry which is preliminary data.</text>
</comment>